<keyword evidence="9 11" id="KW-0472">Membrane</keyword>
<dbReference type="VEuPathDB" id="VectorBase:AALF007862"/>
<keyword evidence="8" id="KW-0496">Mitochondrion</keyword>
<dbReference type="InterPro" id="IPR001349">
    <property type="entry name" value="Cyt_c_oxidase_su6a"/>
</dbReference>
<dbReference type="AlphaFoldDB" id="A0A023EF26"/>
<dbReference type="VEuPathDB" id="VectorBase:AALC636_035467"/>
<evidence type="ECO:0000256" key="6">
    <source>
        <dbReference type="ARBA" id="ARBA00022946"/>
    </source>
</evidence>
<proteinExistence type="evidence at transcript level"/>
<comment type="similarity">
    <text evidence="3 10">Belongs to the cytochrome c oxidase subunit 6A family.</text>
</comment>
<name>A0A023EF26_AEDAL</name>
<dbReference type="GO" id="GO:0006123">
    <property type="term" value="P:mitochondrial electron transport, cytochrome c to oxygen"/>
    <property type="evidence" value="ECO:0007669"/>
    <property type="project" value="TreeGrafter"/>
</dbReference>
<evidence type="ECO:0000256" key="2">
    <source>
        <dbReference type="ARBA" id="ARBA00004673"/>
    </source>
</evidence>
<dbReference type="PANTHER" id="PTHR11504:SF0">
    <property type="entry name" value="CYTOCHROME C OXIDASE SUBUNIT"/>
    <property type="match status" value="1"/>
</dbReference>
<feature type="transmembrane region" description="Helical" evidence="11">
    <location>
        <begin position="47"/>
        <end position="65"/>
    </location>
</feature>
<dbReference type="Pfam" id="PF02046">
    <property type="entry name" value="COX6A"/>
    <property type="match status" value="1"/>
</dbReference>
<keyword evidence="5" id="KW-0999">Mitochondrion inner membrane</keyword>
<comment type="pathway">
    <text evidence="2">Energy metabolism; oxidative phosphorylation.</text>
</comment>
<dbReference type="CDD" id="cd00925">
    <property type="entry name" value="Cyt_c_Oxidase_VIa"/>
    <property type="match status" value="1"/>
</dbReference>
<dbReference type="InterPro" id="IPR036418">
    <property type="entry name" value="Cyt_c_oxidase_su6a_sf"/>
</dbReference>
<protein>
    <submittedName>
        <fullName evidence="12">Putative cytochrome c oxidase subunit via</fullName>
    </submittedName>
</protein>
<evidence type="ECO:0000313" key="12">
    <source>
        <dbReference type="EMBL" id="JAC07385.1"/>
    </source>
</evidence>
<evidence type="ECO:0000256" key="4">
    <source>
        <dbReference type="ARBA" id="ARBA00022692"/>
    </source>
</evidence>
<dbReference type="EMBL" id="GAPW01006213">
    <property type="protein sequence ID" value="JAC07385.1"/>
    <property type="molecule type" value="mRNA"/>
</dbReference>
<keyword evidence="6" id="KW-0809">Transit peptide</keyword>
<dbReference type="PANTHER" id="PTHR11504">
    <property type="entry name" value="CYTOCHROME C OXIDASE POLYPEPTIDE VIA"/>
    <property type="match status" value="1"/>
</dbReference>
<keyword evidence="4 11" id="KW-0812">Transmembrane</keyword>
<organism evidence="12">
    <name type="scientific">Aedes albopictus</name>
    <name type="common">Asian tiger mosquito</name>
    <name type="synonym">Stegomyia albopicta</name>
    <dbReference type="NCBI Taxonomy" id="7160"/>
    <lineage>
        <taxon>Eukaryota</taxon>
        <taxon>Metazoa</taxon>
        <taxon>Ecdysozoa</taxon>
        <taxon>Arthropoda</taxon>
        <taxon>Hexapoda</taxon>
        <taxon>Insecta</taxon>
        <taxon>Pterygota</taxon>
        <taxon>Neoptera</taxon>
        <taxon>Endopterygota</taxon>
        <taxon>Diptera</taxon>
        <taxon>Nematocera</taxon>
        <taxon>Culicoidea</taxon>
        <taxon>Culicidae</taxon>
        <taxon>Culicinae</taxon>
        <taxon>Aedini</taxon>
        <taxon>Aedes</taxon>
        <taxon>Stegomyia</taxon>
    </lineage>
</organism>
<evidence type="ECO:0000256" key="1">
    <source>
        <dbReference type="ARBA" id="ARBA00004434"/>
    </source>
</evidence>
<evidence type="ECO:0000256" key="9">
    <source>
        <dbReference type="ARBA" id="ARBA00023136"/>
    </source>
</evidence>
<evidence type="ECO:0000256" key="5">
    <source>
        <dbReference type="ARBA" id="ARBA00022792"/>
    </source>
</evidence>
<evidence type="ECO:0000256" key="11">
    <source>
        <dbReference type="SAM" id="Phobius"/>
    </source>
</evidence>
<dbReference type="SUPFAM" id="SSF81411">
    <property type="entry name" value="Mitochondrial cytochrome c oxidase subunit VIa"/>
    <property type="match status" value="1"/>
</dbReference>
<dbReference type="VEuPathDB" id="VectorBase:AALFPA_056883"/>
<sequence length="115" mass="12799">MAFTNHILRRAAFLANNVRNMGGSTGAASATPGSGHAHGDYKKWKKLSLFVAFPAVGLAMVNAVLQLSSQEEHEPPEFVPYEHMRIRTKRFPWGEGQRSLFHNPHVNALPDGYEE</sequence>
<evidence type="ECO:0000256" key="7">
    <source>
        <dbReference type="ARBA" id="ARBA00022989"/>
    </source>
</evidence>
<accession>A0A023EF26</accession>
<comment type="subcellular location">
    <subcellularLocation>
        <location evidence="1">Mitochondrion inner membrane</location>
        <topology evidence="1">Single-pass membrane protein</topology>
    </subcellularLocation>
</comment>
<evidence type="ECO:0000256" key="10">
    <source>
        <dbReference type="RuleBase" id="RU004396"/>
    </source>
</evidence>
<reference evidence="12" key="1">
    <citation type="journal article" date="2014" name="PLoS Negl. Trop. Dis.">
        <title>Identification and characterization of seminal fluid proteins in the Asian tiger mosquito, Aedes albopictus.</title>
        <authorList>
            <person name="Boes K.E."/>
            <person name="Ribeiro J.M."/>
            <person name="Wong A."/>
            <person name="Harrington L.C."/>
            <person name="Wolfner M.F."/>
            <person name="Sirot L.K."/>
        </authorList>
    </citation>
    <scope>NUCLEOTIDE SEQUENCE</scope>
    <source>
        <tissue evidence="12">Reproductive organs</tissue>
    </source>
</reference>
<dbReference type="FunFam" id="4.10.95.10:FF:000001">
    <property type="entry name" value="Cytochrome c oxidase subunit 6A, mitochondrial"/>
    <property type="match status" value="1"/>
</dbReference>
<evidence type="ECO:0000256" key="3">
    <source>
        <dbReference type="ARBA" id="ARBA00005553"/>
    </source>
</evidence>
<dbReference type="GO" id="GO:0005743">
    <property type="term" value="C:mitochondrial inner membrane"/>
    <property type="evidence" value="ECO:0007669"/>
    <property type="project" value="UniProtKB-SubCell"/>
</dbReference>
<dbReference type="GO" id="GO:0030234">
    <property type="term" value="F:enzyme regulator activity"/>
    <property type="evidence" value="ECO:0007669"/>
    <property type="project" value="TreeGrafter"/>
</dbReference>
<dbReference type="Gene3D" id="4.10.95.10">
    <property type="entry name" value="Cytochrome c oxidase, subunit VIa"/>
    <property type="match status" value="1"/>
</dbReference>
<evidence type="ECO:0000256" key="8">
    <source>
        <dbReference type="ARBA" id="ARBA00023128"/>
    </source>
</evidence>
<keyword evidence="7 11" id="KW-1133">Transmembrane helix</keyword>